<dbReference type="GeneID" id="19122673"/>
<dbReference type="HOGENOM" id="CLU_1199611_0_0_1"/>
<dbReference type="EMBL" id="KI963951">
    <property type="protein sequence ID" value="EUC47572.1"/>
    <property type="molecule type" value="Genomic_DNA"/>
</dbReference>
<evidence type="ECO:0000313" key="2">
    <source>
        <dbReference type="Proteomes" id="UP000054032"/>
    </source>
</evidence>
<evidence type="ECO:0000313" key="1">
    <source>
        <dbReference type="EMBL" id="EUC47572.1"/>
    </source>
</evidence>
<dbReference type="OrthoDB" id="2951834at2759"/>
<proteinExistence type="predicted"/>
<gene>
    <name evidence="1" type="ORF">COCMIDRAFT_34959</name>
</gene>
<keyword evidence="2" id="KW-1185">Reference proteome</keyword>
<protein>
    <submittedName>
        <fullName evidence="1">Uncharacterized protein</fullName>
    </submittedName>
</protein>
<dbReference type="AlphaFoldDB" id="W6Z766"/>
<organism evidence="1 2">
    <name type="scientific">Bipolaris oryzae ATCC 44560</name>
    <dbReference type="NCBI Taxonomy" id="930090"/>
    <lineage>
        <taxon>Eukaryota</taxon>
        <taxon>Fungi</taxon>
        <taxon>Dikarya</taxon>
        <taxon>Ascomycota</taxon>
        <taxon>Pezizomycotina</taxon>
        <taxon>Dothideomycetes</taxon>
        <taxon>Pleosporomycetidae</taxon>
        <taxon>Pleosporales</taxon>
        <taxon>Pleosporineae</taxon>
        <taxon>Pleosporaceae</taxon>
        <taxon>Bipolaris</taxon>
    </lineage>
</organism>
<sequence length="231" mass="26371">MSSPSHINVPMMLVQHSPLLKLPSELRLEVYDFLGRLEPKSYPFGWTAIRCIDRRAPPTALIATCRCLHDEILTHFYNTVTFHYLTPTINHPPISGLPQIALTAVRQVKKFHLGIHWKMSGSSLKKKNSEHSYVVFRWLEDITKMLLREAKNLETVTIAVFDLPVGVDWECKKSLLDPLKILGQRAVLRLGEITTTGEEEEVELTARMKSYLDGINKDRLHTSDVTALDEQ</sequence>
<dbReference type="Proteomes" id="UP000054032">
    <property type="component" value="Unassembled WGS sequence"/>
</dbReference>
<name>W6Z766_COCMI</name>
<dbReference type="STRING" id="930090.W6Z766"/>
<accession>W6Z766</accession>
<dbReference type="RefSeq" id="XP_007685922.1">
    <property type="nucleotide sequence ID" value="XM_007687732.1"/>
</dbReference>
<dbReference type="KEGG" id="bor:COCMIDRAFT_34959"/>
<reference evidence="1 2" key="1">
    <citation type="journal article" date="2013" name="PLoS Genet.">
        <title>Comparative genome structure, secondary metabolite, and effector coding capacity across Cochliobolus pathogens.</title>
        <authorList>
            <person name="Condon B.J."/>
            <person name="Leng Y."/>
            <person name="Wu D."/>
            <person name="Bushley K.E."/>
            <person name="Ohm R.A."/>
            <person name="Otillar R."/>
            <person name="Martin J."/>
            <person name="Schackwitz W."/>
            <person name="Grimwood J."/>
            <person name="MohdZainudin N."/>
            <person name="Xue C."/>
            <person name="Wang R."/>
            <person name="Manning V.A."/>
            <person name="Dhillon B."/>
            <person name="Tu Z.J."/>
            <person name="Steffenson B.J."/>
            <person name="Salamov A."/>
            <person name="Sun H."/>
            <person name="Lowry S."/>
            <person name="LaButti K."/>
            <person name="Han J."/>
            <person name="Copeland A."/>
            <person name="Lindquist E."/>
            <person name="Barry K."/>
            <person name="Schmutz J."/>
            <person name="Baker S.E."/>
            <person name="Ciuffetti L.M."/>
            <person name="Grigoriev I.V."/>
            <person name="Zhong S."/>
            <person name="Turgeon B.G."/>
        </authorList>
    </citation>
    <scope>NUCLEOTIDE SEQUENCE [LARGE SCALE GENOMIC DNA]</scope>
    <source>
        <strain evidence="1 2">ATCC 44560</strain>
    </source>
</reference>